<dbReference type="RefSeq" id="WP_048098772.1">
    <property type="nucleotide sequence ID" value="NZ_JFZT01000017.1"/>
</dbReference>
<dbReference type="InterPro" id="IPR050168">
    <property type="entry name" value="AAA_ATPase_domain"/>
</dbReference>
<keyword evidence="5" id="KW-1133">Transmembrane helix</keyword>
<keyword evidence="5" id="KW-0812">Transmembrane</keyword>
<evidence type="ECO:0000256" key="4">
    <source>
        <dbReference type="RuleBase" id="RU003651"/>
    </source>
</evidence>
<feature type="domain" description="AAA+ ATPase" evidence="6">
    <location>
        <begin position="344"/>
        <end position="477"/>
    </location>
</feature>
<comment type="caution">
    <text evidence="7">The sequence shown here is derived from an EMBL/GenBank/DDBJ whole genome shotgun (WGS) entry which is preliminary data.</text>
</comment>
<reference evidence="7 8" key="1">
    <citation type="submission" date="2014-03" db="EMBL/GenBank/DDBJ databases">
        <title>Draft genome sequence of the novel thermoacidophilic archaea Acidianus copahuensis ALE1 strain, isolated from Copahue volcanic area in Neuquen Argentina.</title>
        <authorList>
            <person name="Urbieta M.S."/>
            <person name="Rascovan N."/>
            <person name="Castro C."/>
            <person name="Revale S."/>
            <person name="Giaveno M.A."/>
            <person name="Vazquez M.P."/>
            <person name="Donati E.R."/>
        </authorList>
    </citation>
    <scope>NUCLEOTIDE SEQUENCE [LARGE SCALE GENOMIC DNA]</scope>
    <source>
        <strain evidence="7 8">ALE1</strain>
    </source>
</reference>
<evidence type="ECO:0000313" key="8">
    <source>
        <dbReference type="Proteomes" id="UP000024332"/>
    </source>
</evidence>
<dbReference type="AlphaFoldDB" id="A0A031LU96"/>
<dbReference type="PANTHER" id="PTHR23077:SF199">
    <property type="entry name" value="AAA FAMILY ATPASE"/>
    <property type="match status" value="1"/>
</dbReference>
<dbReference type="EMBL" id="JFZT01000017">
    <property type="protein sequence ID" value="EZQ11044.1"/>
    <property type="molecule type" value="Genomic_DNA"/>
</dbReference>
<dbReference type="Gene3D" id="3.40.50.300">
    <property type="entry name" value="P-loop containing nucleotide triphosphate hydrolases"/>
    <property type="match status" value="2"/>
</dbReference>
<dbReference type="SUPFAM" id="SSF52540">
    <property type="entry name" value="P-loop containing nucleoside triphosphate hydrolases"/>
    <property type="match status" value="2"/>
</dbReference>
<organism evidence="7 8">
    <name type="scientific">Candidatus Acidianus copahuensis</name>
    <dbReference type="NCBI Taxonomy" id="1160895"/>
    <lineage>
        <taxon>Archaea</taxon>
        <taxon>Thermoproteota</taxon>
        <taxon>Thermoprotei</taxon>
        <taxon>Sulfolobales</taxon>
        <taxon>Sulfolobaceae</taxon>
        <taxon>Acidianus</taxon>
    </lineage>
</organism>
<dbReference type="Pfam" id="PF00004">
    <property type="entry name" value="AAA"/>
    <property type="match status" value="2"/>
</dbReference>
<dbReference type="InterPro" id="IPR027417">
    <property type="entry name" value="P-loop_NTPase"/>
</dbReference>
<dbReference type="InterPro" id="IPR003960">
    <property type="entry name" value="ATPase_AAA_CS"/>
</dbReference>
<gene>
    <name evidence="7" type="ORF">CM19_02240</name>
</gene>
<dbReference type="FunFam" id="3.40.50.300:FF:001025">
    <property type="entry name" value="ATPase family, AAA domain-containing 2B"/>
    <property type="match status" value="1"/>
</dbReference>
<dbReference type="GO" id="GO:0016887">
    <property type="term" value="F:ATP hydrolysis activity"/>
    <property type="evidence" value="ECO:0007669"/>
    <property type="project" value="InterPro"/>
</dbReference>
<keyword evidence="3" id="KW-0175">Coiled coil</keyword>
<comment type="similarity">
    <text evidence="4">Belongs to the AAA ATPase family.</text>
</comment>
<dbReference type="SMART" id="SM00382">
    <property type="entry name" value="AAA"/>
    <property type="match status" value="2"/>
</dbReference>
<keyword evidence="5" id="KW-0472">Membrane</keyword>
<keyword evidence="2 4" id="KW-0067">ATP-binding</keyword>
<dbReference type="GO" id="GO:0005524">
    <property type="term" value="F:ATP binding"/>
    <property type="evidence" value="ECO:0007669"/>
    <property type="project" value="UniProtKB-KW"/>
</dbReference>
<proteinExistence type="inferred from homology"/>
<dbReference type="PANTHER" id="PTHR23077">
    <property type="entry name" value="AAA-FAMILY ATPASE"/>
    <property type="match status" value="1"/>
</dbReference>
<dbReference type="Proteomes" id="UP000024332">
    <property type="component" value="Unassembled WGS sequence"/>
</dbReference>
<dbReference type="Gene3D" id="1.10.8.60">
    <property type="match status" value="2"/>
</dbReference>
<dbReference type="InterPro" id="IPR003593">
    <property type="entry name" value="AAA+_ATPase"/>
</dbReference>
<protein>
    <submittedName>
        <fullName evidence="7">ATPase AAA</fullName>
    </submittedName>
</protein>
<sequence length="571" mass="64933">MSSSSIIQLAIDVIEVLFFIIPIIFFLMMMKANRIGLEKKVKTITYVPTVSWDQIFDNREVKNRLREISEEVNKGRTYGVILFGPPGTGKTTMAKAIANALNWKFVELKASNIMSKWYGESEFLLSSFLDSAEKEQPVVLFIDEIDSFAMQRGDTHEVTHRLTNILLTKLQEFHDKNDKILIIGATNIPQEIDEAFLRPGRFDEIIYVPLPDLKGREEIWEGYAGNVDTLALAKRSQRFSPADIKLIAEEVKNKAEKEGRTPSTQDFLKALEEYKPSIQISTIVKFEDLARKYSRRRIDLRLYGIPQVTWDELGDLEDVKAILRDEIEIPIKNKEFAQKLQIKPVKGILLYGPPGTGKTSLAKAMANELSATFILLSGEEISSAGPMESPQLIAEKFNIARDYSPSIIFVDEIDMIAKNRSLNEWRNALTELLTQLDGIRENEDIVVVGATNRPWDLDPAIIRPGRLERLIYVPPPDMNGRIKVIKVLSRGIDISDEEIQWLAERTERYTPADLKLIIDELKRSLLKEAHSTGFLRTRVNLSDLENALSKVKASVDLSSLSLYDNFSKRFL</sequence>
<name>A0A031LU96_9CREN</name>
<dbReference type="PROSITE" id="PS00674">
    <property type="entry name" value="AAA"/>
    <property type="match status" value="2"/>
</dbReference>
<evidence type="ECO:0000256" key="5">
    <source>
        <dbReference type="SAM" id="Phobius"/>
    </source>
</evidence>
<feature type="transmembrane region" description="Helical" evidence="5">
    <location>
        <begin position="6"/>
        <end position="30"/>
    </location>
</feature>
<feature type="domain" description="AAA+ ATPase" evidence="6">
    <location>
        <begin position="76"/>
        <end position="212"/>
    </location>
</feature>
<keyword evidence="1 4" id="KW-0547">Nucleotide-binding</keyword>
<keyword evidence="8" id="KW-1185">Reference proteome</keyword>
<dbReference type="InterPro" id="IPR003959">
    <property type="entry name" value="ATPase_AAA_core"/>
</dbReference>
<evidence type="ECO:0000313" key="7">
    <source>
        <dbReference type="EMBL" id="EZQ11044.1"/>
    </source>
</evidence>
<evidence type="ECO:0000256" key="1">
    <source>
        <dbReference type="ARBA" id="ARBA00022741"/>
    </source>
</evidence>
<evidence type="ECO:0000256" key="2">
    <source>
        <dbReference type="ARBA" id="ARBA00022840"/>
    </source>
</evidence>
<evidence type="ECO:0000259" key="6">
    <source>
        <dbReference type="SMART" id="SM00382"/>
    </source>
</evidence>
<dbReference type="STRING" id="1160895.CM19_02240"/>
<evidence type="ECO:0000256" key="3">
    <source>
        <dbReference type="ARBA" id="ARBA00023054"/>
    </source>
</evidence>
<dbReference type="CDD" id="cd19481">
    <property type="entry name" value="RecA-like_protease"/>
    <property type="match status" value="1"/>
</dbReference>
<accession>A0A031LU96</accession>